<feature type="compositionally biased region" description="Acidic residues" evidence="7">
    <location>
        <begin position="151"/>
        <end position="161"/>
    </location>
</feature>
<feature type="region of interest" description="Disordered" evidence="7">
    <location>
        <begin position="80"/>
        <end position="164"/>
    </location>
</feature>
<dbReference type="Gene3D" id="3.30.200.20">
    <property type="entry name" value="Phosphorylase Kinase, domain 1"/>
    <property type="match status" value="1"/>
</dbReference>
<dbReference type="GO" id="GO:0005524">
    <property type="term" value="F:ATP binding"/>
    <property type="evidence" value="ECO:0007669"/>
    <property type="project" value="UniProtKB-KW"/>
</dbReference>
<comment type="caution">
    <text evidence="9">The sequence shown here is derived from an EMBL/GenBank/DDBJ whole genome shotgun (WGS) entry which is preliminary data.</text>
</comment>
<reference evidence="9 10" key="1">
    <citation type="journal article" date="2024" name="Nat. Commun.">
        <title>Phylogenomics reveals the evolutionary origins of lichenization in chlorophyte algae.</title>
        <authorList>
            <person name="Puginier C."/>
            <person name="Libourel C."/>
            <person name="Otte J."/>
            <person name="Skaloud P."/>
            <person name="Haon M."/>
            <person name="Grisel S."/>
            <person name="Petersen M."/>
            <person name="Berrin J.G."/>
            <person name="Delaux P.M."/>
            <person name="Dal Grande F."/>
            <person name="Keller J."/>
        </authorList>
    </citation>
    <scope>NUCLEOTIDE SEQUENCE [LARGE SCALE GENOMIC DNA]</scope>
    <source>
        <strain evidence="9 10">SAG 2043</strain>
    </source>
</reference>
<gene>
    <name evidence="9" type="ORF">WJX72_004019</name>
</gene>
<dbReference type="FunFam" id="1.10.510.10:FF:000380">
    <property type="entry name" value="Serine/threonine-protein kinase ppk15"/>
    <property type="match status" value="1"/>
</dbReference>
<feature type="compositionally biased region" description="Basic and acidic residues" evidence="7">
    <location>
        <begin position="563"/>
        <end position="584"/>
    </location>
</feature>
<dbReference type="Proteomes" id="UP001489004">
    <property type="component" value="Unassembled WGS sequence"/>
</dbReference>
<dbReference type="Gene3D" id="1.10.510.10">
    <property type="entry name" value="Transferase(Phosphotransferase) domain 1"/>
    <property type="match status" value="1"/>
</dbReference>
<name>A0AAW1P2G2_9CHLO</name>
<keyword evidence="4" id="KW-0547">Nucleotide-binding</keyword>
<evidence type="ECO:0000256" key="3">
    <source>
        <dbReference type="ARBA" id="ARBA00022679"/>
    </source>
</evidence>
<dbReference type="FunFam" id="3.30.200.20:FF:000216">
    <property type="entry name" value="Putative serine/threonine-protein kinase dyrk2"/>
    <property type="match status" value="1"/>
</dbReference>
<dbReference type="PANTHER" id="PTHR24058:SF124">
    <property type="entry name" value="PROTEIN KINASE SUPERFAMILY PROTEIN"/>
    <property type="match status" value="1"/>
</dbReference>
<evidence type="ECO:0000256" key="1">
    <source>
        <dbReference type="ARBA" id="ARBA00022527"/>
    </source>
</evidence>
<dbReference type="GO" id="GO:0004674">
    <property type="term" value="F:protein serine/threonine kinase activity"/>
    <property type="evidence" value="ECO:0007669"/>
    <property type="project" value="UniProtKB-KW"/>
</dbReference>
<dbReference type="SUPFAM" id="SSF56112">
    <property type="entry name" value="Protein kinase-like (PK-like)"/>
    <property type="match status" value="1"/>
</dbReference>
<accession>A0AAW1P2G2</accession>
<feature type="compositionally biased region" description="Low complexity" evidence="7">
    <location>
        <begin position="341"/>
        <end position="367"/>
    </location>
</feature>
<evidence type="ECO:0000259" key="8">
    <source>
        <dbReference type="PROSITE" id="PS50011"/>
    </source>
</evidence>
<dbReference type="EMBL" id="JALJOR010000019">
    <property type="protein sequence ID" value="KAK9803910.1"/>
    <property type="molecule type" value="Genomic_DNA"/>
</dbReference>
<dbReference type="CDD" id="cd14133">
    <property type="entry name" value="PKc_DYRK_like"/>
    <property type="match status" value="1"/>
</dbReference>
<keyword evidence="6" id="KW-0067">ATP-binding</keyword>
<evidence type="ECO:0000256" key="5">
    <source>
        <dbReference type="ARBA" id="ARBA00022777"/>
    </source>
</evidence>
<sequence>MDSPTKPDAAFSETLNYIVQFLHNEGFYLSEAALVGEIENRYPETSSAGASPDHLPGLAASGSASVGGYFEFGPGEHASAAAVQHRSKSEPGDGGASESEAWHAKEDTAYPVSEGTSAGQHSWDHVHASSSRAESASSGKRSLVLHPGGSDIDEYSDDEDPGYAREDIRGQEAFVARELDHSDDENSAGRSAYGYHRFDAKPMVREEWDTGEQGSDSDGQGSSYFSGEVVARDEEVSPLCSSVSGGSGLHVVLTEEVNPYMQGGMPPEQASRRSLATTAHAPASKALSAAKQAAVYHVQSLGEALKKIAVTPKEKDSQAGSSRASPDDSITLATARGTSLQPAQQDPLSAAAAGAAAAQQESAAPLAEPHPPHGVHIDVTRRTTSEEDLSAPVPGTPFPRTPKETSSDMEDDAPFSFPVTPPSEPAAPTAVFGSWPSFKHRKKSSTSVQGTSSGYTTEDEMGLESSKRSGSLGLGHTDSEDMGSKDSRRTLIKVAHDLEGSGAGHSSSSELRSSATGAGAHPASAQHSPGGPGSAHSAQAGNAPHDPPVSLKKLDTTLSLAPRRGEEAARKARGAEAEADGKPDNEDEGPAALELTQPVSSGHDLEGGRRSTSGKAASAGRSRLSQASQEPASTSEEGVQGSQQARSSREDPEPESIVYNYDPEYIERRYEMLDKVKSSQQARSSREDPEPESIVYNYDPEYIERRYEMLNLKIIHRRRRTGFEETKDFPIRVNDLIAGRYQVMDFLGSAAFSKAVQALDIKTGMLVCLKIIKNNKDYFDQSLDEIKLLKYVNDADPEDEFGMLRLYDYFYYKEHLFLVCELLRANLYEFQKYNRENGDEPYFTLARIQRITRQVLHSLAFMHSLGLIHSDLKPENILIKSYSRCEVKVIDLGSSCFTTDHLSSYVQSRSYRAPEVILGLPYDQKIDVWSFGCILAELLSGVVLFQNESLATLLARLEGIMGPVPRWMVRKGRYAHRFYTRAGVIYERSARTGRYERLKPKRSSIKFRLPGSDEGFLDFLRYLLAVDPFKRPTAEEALSHPWLTYPYPPIEPPVAVES</sequence>
<organism evidence="9 10">
    <name type="scientific">[Myrmecia] bisecta</name>
    <dbReference type="NCBI Taxonomy" id="41462"/>
    <lineage>
        <taxon>Eukaryota</taxon>
        <taxon>Viridiplantae</taxon>
        <taxon>Chlorophyta</taxon>
        <taxon>core chlorophytes</taxon>
        <taxon>Trebouxiophyceae</taxon>
        <taxon>Trebouxiales</taxon>
        <taxon>Trebouxiaceae</taxon>
        <taxon>Myrmecia</taxon>
    </lineage>
</organism>
<dbReference type="InterPro" id="IPR011009">
    <property type="entry name" value="Kinase-like_dom_sf"/>
</dbReference>
<dbReference type="PANTHER" id="PTHR24058">
    <property type="entry name" value="DUAL SPECIFICITY PROTEIN KINASE"/>
    <property type="match status" value="1"/>
</dbReference>
<feature type="compositionally biased region" description="Low complexity" evidence="7">
    <location>
        <begin position="504"/>
        <end position="518"/>
    </location>
</feature>
<evidence type="ECO:0000256" key="2">
    <source>
        <dbReference type="ARBA" id="ARBA00022553"/>
    </source>
</evidence>
<evidence type="ECO:0000256" key="4">
    <source>
        <dbReference type="ARBA" id="ARBA00022741"/>
    </source>
</evidence>
<dbReference type="InterPro" id="IPR050494">
    <property type="entry name" value="Ser_Thr_dual-spec_kinase"/>
</dbReference>
<feature type="compositionally biased region" description="Low complexity" evidence="7">
    <location>
        <begin position="128"/>
        <end position="138"/>
    </location>
</feature>
<evidence type="ECO:0000256" key="7">
    <source>
        <dbReference type="SAM" id="MobiDB-lite"/>
    </source>
</evidence>
<feature type="compositionally biased region" description="Basic and acidic residues" evidence="7">
    <location>
        <begin position="477"/>
        <end position="499"/>
    </location>
</feature>
<dbReference type="SMART" id="SM00220">
    <property type="entry name" value="S_TKc"/>
    <property type="match status" value="1"/>
</dbReference>
<dbReference type="AlphaFoldDB" id="A0AAW1P2G2"/>
<feature type="compositionally biased region" description="Basic and acidic residues" evidence="7">
    <location>
        <begin position="375"/>
        <end position="385"/>
    </location>
</feature>
<dbReference type="Pfam" id="PF00069">
    <property type="entry name" value="Pkinase"/>
    <property type="match status" value="1"/>
</dbReference>
<feature type="compositionally biased region" description="Polar residues" evidence="7">
    <location>
        <begin position="623"/>
        <end position="646"/>
    </location>
</feature>
<dbReference type="PROSITE" id="PS00108">
    <property type="entry name" value="PROTEIN_KINASE_ST"/>
    <property type="match status" value="1"/>
</dbReference>
<keyword evidence="5" id="KW-0418">Kinase</keyword>
<dbReference type="PROSITE" id="PS50011">
    <property type="entry name" value="PROTEIN_KINASE_DOM"/>
    <property type="match status" value="1"/>
</dbReference>
<evidence type="ECO:0000313" key="10">
    <source>
        <dbReference type="Proteomes" id="UP001489004"/>
    </source>
</evidence>
<feature type="domain" description="Protein kinase" evidence="8">
    <location>
        <begin position="741"/>
        <end position="1043"/>
    </location>
</feature>
<dbReference type="InterPro" id="IPR000719">
    <property type="entry name" value="Prot_kinase_dom"/>
</dbReference>
<evidence type="ECO:0000256" key="6">
    <source>
        <dbReference type="ARBA" id="ARBA00022840"/>
    </source>
</evidence>
<feature type="compositionally biased region" description="Polar residues" evidence="7">
    <location>
        <begin position="445"/>
        <end position="456"/>
    </location>
</feature>
<protein>
    <recommendedName>
        <fullName evidence="8">Protein kinase domain-containing protein</fullName>
    </recommendedName>
</protein>
<dbReference type="InterPro" id="IPR008271">
    <property type="entry name" value="Ser/Thr_kinase_AS"/>
</dbReference>
<feature type="region of interest" description="Disordered" evidence="7">
    <location>
        <begin position="260"/>
        <end position="279"/>
    </location>
</feature>
<keyword evidence="10" id="KW-1185">Reference proteome</keyword>
<feature type="region of interest" description="Disordered" evidence="7">
    <location>
        <begin position="312"/>
        <end position="659"/>
    </location>
</feature>
<keyword evidence="3" id="KW-0808">Transferase</keyword>
<evidence type="ECO:0000313" key="9">
    <source>
        <dbReference type="EMBL" id="KAK9803910.1"/>
    </source>
</evidence>
<keyword evidence="1" id="KW-0723">Serine/threonine-protein kinase</keyword>
<proteinExistence type="predicted"/>
<keyword evidence="2" id="KW-0597">Phosphoprotein</keyword>